<evidence type="ECO:0000259" key="6">
    <source>
        <dbReference type="PROSITE" id="PS51379"/>
    </source>
</evidence>
<dbReference type="InterPro" id="IPR017900">
    <property type="entry name" value="4Fe4S_Fe_S_CS"/>
</dbReference>
<comment type="similarity">
    <text evidence="1">Belongs to the nitroreductase family.</text>
</comment>
<dbReference type="SUPFAM" id="SSF55469">
    <property type="entry name" value="FMN-dependent nitroreductase-like"/>
    <property type="match status" value="1"/>
</dbReference>
<sequence>MNIAEFKVDVKKCIGCGKCVKVCPGGILYMNKNNRPEIESVAEFGWNGCWKCQHCLAVCPTAAISVFGLKPEESIMIPDITKAGQIMDSLVVNRHSCRRYKNCNVDKSIVNHMIDLLANIPNGGNKQQVEFILIDDKDKMEYFRRLAYREMEKLAADGIYPKGFDRQSYQQMKKWEKTVRPDMLFCGAPHLLIPHVPLGNGTPQQDAVIAGTYFELLCVSKGIGAVMMTFSLDYLELMPDIRDILQIPHDHYVPMIIGFGYPQITYKRGVQKKLEKKRIKRPFSEIFLK</sequence>
<dbReference type="Gene3D" id="3.30.70.20">
    <property type="match status" value="1"/>
</dbReference>
<dbReference type="AlphaFoldDB" id="A0A926E648"/>
<evidence type="ECO:0000313" key="8">
    <source>
        <dbReference type="Proteomes" id="UP000610862"/>
    </source>
</evidence>
<dbReference type="PROSITE" id="PS51379">
    <property type="entry name" value="4FE4S_FER_2"/>
    <property type="match status" value="2"/>
</dbReference>
<evidence type="ECO:0000256" key="1">
    <source>
        <dbReference type="ARBA" id="ARBA00007118"/>
    </source>
</evidence>
<accession>A0A926E648</accession>
<gene>
    <name evidence="7" type="ORF">H8692_07260</name>
</gene>
<dbReference type="PROSITE" id="PS00198">
    <property type="entry name" value="4FE4S_FER_1"/>
    <property type="match status" value="2"/>
</dbReference>
<organism evidence="7 8">
    <name type="scientific">Lentihominibacter hominis</name>
    <dbReference type="NCBI Taxonomy" id="2763645"/>
    <lineage>
        <taxon>Bacteria</taxon>
        <taxon>Bacillati</taxon>
        <taxon>Bacillota</taxon>
        <taxon>Clostridia</taxon>
        <taxon>Peptostreptococcales</taxon>
        <taxon>Anaerovoracaceae</taxon>
        <taxon>Lentihominibacter</taxon>
    </lineage>
</organism>
<dbReference type="EMBL" id="JACRTA010000002">
    <property type="protein sequence ID" value="MBC8568550.1"/>
    <property type="molecule type" value="Genomic_DNA"/>
</dbReference>
<evidence type="ECO:0000256" key="2">
    <source>
        <dbReference type="ARBA" id="ARBA00022723"/>
    </source>
</evidence>
<keyword evidence="4" id="KW-0408">Iron</keyword>
<dbReference type="PANTHER" id="PTHR43673:SF10">
    <property type="entry name" value="NADH DEHYDROGENASE_NAD(P)H NITROREDUCTASE XCC3605-RELATED"/>
    <property type="match status" value="1"/>
</dbReference>
<proteinExistence type="inferred from homology"/>
<keyword evidence="3" id="KW-0560">Oxidoreductase</keyword>
<protein>
    <submittedName>
        <fullName evidence="7">Nitroreductase family protein</fullName>
    </submittedName>
</protein>
<evidence type="ECO:0000256" key="4">
    <source>
        <dbReference type="ARBA" id="ARBA00023004"/>
    </source>
</evidence>
<comment type="caution">
    <text evidence="7">The sequence shown here is derived from an EMBL/GenBank/DDBJ whole genome shotgun (WGS) entry which is preliminary data.</text>
</comment>
<dbReference type="Pfam" id="PF00881">
    <property type="entry name" value="Nitroreductase"/>
    <property type="match status" value="1"/>
</dbReference>
<dbReference type="GO" id="GO:0046872">
    <property type="term" value="F:metal ion binding"/>
    <property type="evidence" value="ECO:0007669"/>
    <property type="project" value="UniProtKB-KW"/>
</dbReference>
<dbReference type="SUPFAM" id="SSF54862">
    <property type="entry name" value="4Fe-4S ferredoxins"/>
    <property type="match status" value="1"/>
</dbReference>
<feature type="domain" description="4Fe-4S ferredoxin-type" evidence="6">
    <location>
        <begin position="40"/>
        <end position="69"/>
    </location>
</feature>
<dbReference type="Gene3D" id="3.40.109.10">
    <property type="entry name" value="NADH Oxidase"/>
    <property type="match status" value="1"/>
</dbReference>
<dbReference type="Proteomes" id="UP000610862">
    <property type="component" value="Unassembled WGS sequence"/>
</dbReference>
<evidence type="ECO:0000256" key="3">
    <source>
        <dbReference type="ARBA" id="ARBA00023002"/>
    </source>
</evidence>
<dbReference type="InterPro" id="IPR017896">
    <property type="entry name" value="4Fe4S_Fe-S-bd"/>
</dbReference>
<dbReference type="RefSeq" id="WP_187525349.1">
    <property type="nucleotide sequence ID" value="NZ_JACRTA010000002.1"/>
</dbReference>
<keyword evidence="5" id="KW-0411">Iron-sulfur</keyword>
<reference evidence="7" key="1">
    <citation type="submission" date="2020-08" db="EMBL/GenBank/DDBJ databases">
        <title>Genome public.</title>
        <authorList>
            <person name="Liu C."/>
            <person name="Sun Q."/>
        </authorList>
    </citation>
    <scope>NUCLEOTIDE SEQUENCE</scope>
    <source>
        <strain evidence="7">NSJ-24</strain>
    </source>
</reference>
<keyword evidence="8" id="KW-1185">Reference proteome</keyword>
<evidence type="ECO:0000256" key="5">
    <source>
        <dbReference type="ARBA" id="ARBA00023014"/>
    </source>
</evidence>
<feature type="domain" description="4Fe-4S ferredoxin-type" evidence="6">
    <location>
        <begin position="4"/>
        <end position="33"/>
    </location>
</feature>
<dbReference type="GO" id="GO:0051536">
    <property type="term" value="F:iron-sulfur cluster binding"/>
    <property type="evidence" value="ECO:0007669"/>
    <property type="project" value="UniProtKB-KW"/>
</dbReference>
<dbReference type="Pfam" id="PF12838">
    <property type="entry name" value="Fer4_7"/>
    <property type="match status" value="1"/>
</dbReference>
<keyword evidence="2" id="KW-0479">Metal-binding</keyword>
<evidence type="ECO:0000313" key="7">
    <source>
        <dbReference type="EMBL" id="MBC8568550.1"/>
    </source>
</evidence>
<dbReference type="InterPro" id="IPR000415">
    <property type="entry name" value="Nitroreductase-like"/>
</dbReference>
<dbReference type="GO" id="GO:0016491">
    <property type="term" value="F:oxidoreductase activity"/>
    <property type="evidence" value="ECO:0007669"/>
    <property type="project" value="UniProtKB-KW"/>
</dbReference>
<dbReference type="PANTHER" id="PTHR43673">
    <property type="entry name" value="NAD(P)H NITROREDUCTASE YDGI-RELATED"/>
    <property type="match status" value="1"/>
</dbReference>
<name>A0A926E648_9FIRM</name>
<dbReference type="InterPro" id="IPR029479">
    <property type="entry name" value="Nitroreductase"/>
</dbReference>